<protein>
    <submittedName>
        <fullName evidence="2">Variable major outer membrane lipoprotein</fullName>
    </submittedName>
</protein>
<accession>W5SKY7</accession>
<name>W5SKY7_9SPIR</name>
<gene>
    <name evidence="2" type="ORF">BCD_1753</name>
</gene>
<feature type="region of interest" description="Disordered" evidence="1">
    <location>
        <begin position="1"/>
        <end position="28"/>
    </location>
</feature>
<geneLocation type="plasmid" evidence="2">
    <name>unnamed</name>
</geneLocation>
<organism evidence="2">
    <name type="scientific">Borrelia crocidurae DOU</name>
    <dbReference type="NCBI Taxonomy" id="1293575"/>
    <lineage>
        <taxon>Bacteria</taxon>
        <taxon>Pseudomonadati</taxon>
        <taxon>Spirochaetota</taxon>
        <taxon>Spirochaetia</taxon>
        <taxon>Spirochaetales</taxon>
        <taxon>Borreliaceae</taxon>
        <taxon>Borrelia</taxon>
    </lineage>
</organism>
<dbReference type="AlphaFoldDB" id="W5SKY7"/>
<sequence>MKEKLGNKNEVNKKEEKRRRGDKREGKMKMKRVKGIVMGCDNGGVKEGGAGGERRKFKFCTNGSREKCGECFLFFY</sequence>
<reference evidence="2" key="1">
    <citation type="submission" date="2013-02" db="EMBL/GenBank/DDBJ databases">
        <title>Comparative genomics of Borrelia species.</title>
        <authorList>
            <person name="Schwan T.G."/>
            <person name="Raffel S.J."/>
            <person name="Porcella S.F."/>
        </authorList>
    </citation>
    <scope>NUCLEOTIDE SEQUENCE</scope>
    <source>
        <strain evidence="2">DOU</strain>
        <plasmid evidence="2">unnamed</plasmid>
    </source>
</reference>
<evidence type="ECO:0000313" key="2">
    <source>
        <dbReference type="EMBL" id="AHH07819.1"/>
    </source>
</evidence>
<keyword evidence="2" id="KW-0449">Lipoprotein</keyword>
<evidence type="ECO:0000256" key="1">
    <source>
        <dbReference type="SAM" id="MobiDB-lite"/>
    </source>
</evidence>
<keyword evidence="2" id="KW-0614">Plasmid</keyword>
<dbReference type="EMBL" id="CP004337">
    <property type="protein sequence ID" value="AHH07819.1"/>
    <property type="molecule type" value="Genomic_DNA"/>
</dbReference>
<proteinExistence type="predicted"/>
<dbReference type="HOGENOM" id="CLU_2647326_0_0_12"/>